<accession>A0A6A5RPM2</accession>
<protein>
    <submittedName>
        <fullName evidence="2">Uncharacterized protein</fullName>
    </submittedName>
</protein>
<name>A0A6A5RPM2_9PLEO</name>
<dbReference type="AlphaFoldDB" id="A0A6A5RPM2"/>
<dbReference type="Proteomes" id="UP000800082">
    <property type="component" value="Unassembled WGS sequence"/>
</dbReference>
<dbReference type="OrthoDB" id="3682662at2759"/>
<evidence type="ECO:0000313" key="2">
    <source>
        <dbReference type="EMBL" id="KAF1928246.1"/>
    </source>
</evidence>
<dbReference type="GeneID" id="54353722"/>
<feature type="coiled-coil region" evidence="1">
    <location>
        <begin position="100"/>
        <end position="127"/>
    </location>
</feature>
<dbReference type="RefSeq" id="XP_033448498.1">
    <property type="nucleotide sequence ID" value="XM_033596055.1"/>
</dbReference>
<dbReference type="EMBL" id="ML978969">
    <property type="protein sequence ID" value="KAF1928246.1"/>
    <property type="molecule type" value="Genomic_DNA"/>
</dbReference>
<evidence type="ECO:0000256" key="1">
    <source>
        <dbReference type="SAM" id="Coils"/>
    </source>
</evidence>
<proteinExistence type="predicted"/>
<sequence length="136" mass="15538">MPAQSSRTPRLTLLDSTFWQVLPANYKKITERSIKVVTLHDEAKSDLLPSDRAGAVNSLKAELEILEKDIEEYRSIVRGIDITDVAEMYVVAGRARPHALQVAKEDFENMEATLTCFEDRLMDIRAELVYGFERQH</sequence>
<evidence type="ECO:0000313" key="3">
    <source>
        <dbReference type="Proteomes" id="UP000800082"/>
    </source>
</evidence>
<reference evidence="2" key="1">
    <citation type="journal article" date="2020" name="Stud. Mycol.">
        <title>101 Dothideomycetes genomes: a test case for predicting lifestyles and emergence of pathogens.</title>
        <authorList>
            <person name="Haridas S."/>
            <person name="Albert R."/>
            <person name="Binder M."/>
            <person name="Bloem J."/>
            <person name="Labutti K."/>
            <person name="Salamov A."/>
            <person name="Andreopoulos B."/>
            <person name="Baker S."/>
            <person name="Barry K."/>
            <person name="Bills G."/>
            <person name="Bluhm B."/>
            <person name="Cannon C."/>
            <person name="Castanera R."/>
            <person name="Culley D."/>
            <person name="Daum C."/>
            <person name="Ezra D."/>
            <person name="Gonzalez J."/>
            <person name="Henrissat B."/>
            <person name="Kuo A."/>
            <person name="Liang C."/>
            <person name="Lipzen A."/>
            <person name="Lutzoni F."/>
            <person name="Magnuson J."/>
            <person name="Mondo S."/>
            <person name="Nolan M."/>
            <person name="Ohm R."/>
            <person name="Pangilinan J."/>
            <person name="Park H.-J."/>
            <person name="Ramirez L."/>
            <person name="Alfaro M."/>
            <person name="Sun H."/>
            <person name="Tritt A."/>
            <person name="Yoshinaga Y."/>
            <person name="Zwiers L.-H."/>
            <person name="Turgeon B."/>
            <person name="Goodwin S."/>
            <person name="Spatafora J."/>
            <person name="Crous P."/>
            <person name="Grigoriev I."/>
        </authorList>
    </citation>
    <scope>NUCLEOTIDE SEQUENCE</scope>
    <source>
        <strain evidence="2">CBS 183.55</strain>
    </source>
</reference>
<keyword evidence="3" id="KW-1185">Reference proteome</keyword>
<gene>
    <name evidence="2" type="ORF">M421DRAFT_63273</name>
</gene>
<organism evidence="2 3">
    <name type="scientific">Didymella exigua CBS 183.55</name>
    <dbReference type="NCBI Taxonomy" id="1150837"/>
    <lineage>
        <taxon>Eukaryota</taxon>
        <taxon>Fungi</taxon>
        <taxon>Dikarya</taxon>
        <taxon>Ascomycota</taxon>
        <taxon>Pezizomycotina</taxon>
        <taxon>Dothideomycetes</taxon>
        <taxon>Pleosporomycetidae</taxon>
        <taxon>Pleosporales</taxon>
        <taxon>Pleosporineae</taxon>
        <taxon>Didymellaceae</taxon>
        <taxon>Didymella</taxon>
    </lineage>
</organism>
<keyword evidence="1" id="KW-0175">Coiled coil</keyword>